<feature type="region of interest" description="Disordered" evidence="1">
    <location>
        <begin position="107"/>
        <end position="145"/>
    </location>
</feature>
<feature type="compositionally biased region" description="Acidic residues" evidence="1">
    <location>
        <begin position="331"/>
        <end position="341"/>
    </location>
</feature>
<accession>K0TN60</accession>
<feature type="compositionally biased region" description="Basic and acidic residues" evidence="1">
    <location>
        <begin position="197"/>
        <end position="206"/>
    </location>
</feature>
<feature type="compositionally biased region" description="Basic and acidic residues" evidence="1">
    <location>
        <begin position="302"/>
        <end position="321"/>
    </location>
</feature>
<keyword evidence="3" id="KW-1185">Reference proteome</keyword>
<gene>
    <name evidence="2" type="ORF">THAOC_01322</name>
</gene>
<evidence type="ECO:0000313" key="2">
    <source>
        <dbReference type="EMBL" id="EJK76891.1"/>
    </source>
</evidence>
<evidence type="ECO:0000256" key="1">
    <source>
        <dbReference type="SAM" id="MobiDB-lite"/>
    </source>
</evidence>
<dbReference type="AlphaFoldDB" id="K0TN60"/>
<feature type="region of interest" description="Disordered" evidence="1">
    <location>
        <begin position="300"/>
        <end position="354"/>
    </location>
</feature>
<dbReference type="Proteomes" id="UP000266841">
    <property type="component" value="Unassembled WGS sequence"/>
</dbReference>
<dbReference type="EMBL" id="AGNL01001576">
    <property type="protein sequence ID" value="EJK76891.1"/>
    <property type="molecule type" value="Genomic_DNA"/>
</dbReference>
<sequence length="374" mass="40341">MRAVFYPVPTSAGSPFAGDRGVGTLPLALGSALRRAGRKGHQRASPGWAIRDRDLMSQSSTGRIPGGYFRNGPLGKPIRRSLHGHSWSTQAPNKNGAGLSYFGRRGPSPPGAIQTEGTINRNTNRDVFEPNARSPAHEAQEDISSVRSAAEVAVVDLHHQSTGIKGSRLVQRRSLPRPVREARARLRGPSPTLGGIKGDDRKEGGERFCQTMDDQSYDRDEYETDTDASSSDYDTDRDGSGSDTGPGCDGDDGPDDELRYSLVVRLLSAVDLPPSLSPSVPLCPWFRLGLVEDLGEALDGVSEERRRARAREESGREERGRRTLMPRSQGEDEEEEEDGAEGGDPARLAAAAGLNTTARLLAGLPPVRSGRRPT</sequence>
<feature type="non-terminal residue" evidence="2">
    <location>
        <position position="374"/>
    </location>
</feature>
<name>K0TN60_THAOC</name>
<reference evidence="2 3" key="1">
    <citation type="journal article" date="2012" name="Genome Biol.">
        <title>Genome and low-iron response of an oceanic diatom adapted to chronic iron limitation.</title>
        <authorList>
            <person name="Lommer M."/>
            <person name="Specht M."/>
            <person name="Roy A.S."/>
            <person name="Kraemer L."/>
            <person name="Andreson R."/>
            <person name="Gutowska M.A."/>
            <person name="Wolf J."/>
            <person name="Bergner S.V."/>
            <person name="Schilhabel M.B."/>
            <person name="Klostermeier U.C."/>
            <person name="Beiko R.G."/>
            <person name="Rosenstiel P."/>
            <person name="Hippler M."/>
            <person name="Laroche J."/>
        </authorList>
    </citation>
    <scope>NUCLEOTIDE SEQUENCE [LARGE SCALE GENOMIC DNA]</scope>
    <source>
        <strain evidence="2 3">CCMP1005</strain>
    </source>
</reference>
<feature type="region of interest" description="Disordered" evidence="1">
    <location>
        <begin position="161"/>
        <end position="256"/>
    </location>
</feature>
<evidence type="ECO:0000313" key="3">
    <source>
        <dbReference type="Proteomes" id="UP000266841"/>
    </source>
</evidence>
<organism evidence="2 3">
    <name type="scientific">Thalassiosira oceanica</name>
    <name type="common">Marine diatom</name>
    <dbReference type="NCBI Taxonomy" id="159749"/>
    <lineage>
        <taxon>Eukaryota</taxon>
        <taxon>Sar</taxon>
        <taxon>Stramenopiles</taxon>
        <taxon>Ochrophyta</taxon>
        <taxon>Bacillariophyta</taxon>
        <taxon>Coscinodiscophyceae</taxon>
        <taxon>Thalassiosirophycidae</taxon>
        <taxon>Thalassiosirales</taxon>
        <taxon>Thalassiosiraceae</taxon>
        <taxon>Thalassiosira</taxon>
    </lineage>
</organism>
<comment type="caution">
    <text evidence="2">The sequence shown here is derived from an EMBL/GenBank/DDBJ whole genome shotgun (WGS) entry which is preliminary data.</text>
</comment>
<protein>
    <submittedName>
        <fullName evidence="2">Uncharacterized protein</fullName>
    </submittedName>
</protein>
<proteinExistence type="predicted"/>